<reference evidence="5" key="2">
    <citation type="submission" date="2018-09" db="EMBL/GenBank/DDBJ databases">
        <title>Genomic sequence analysis of Gallid alphaherpesvirus 3 strain 301B/1.</title>
        <authorList>
            <person name="Kim T."/>
            <person name="Volkening J.D."/>
            <person name="Spatz S.J."/>
        </authorList>
    </citation>
    <scope>NUCLEOTIDE SEQUENCE</scope>
    <source>
        <strain evidence="5">301B/1</strain>
    </source>
</reference>
<name>F8TC35_9ALPH</name>
<dbReference type="GeneID" id="80532797"/>
<organism evidence="4 6">
    <name type="scientific">Gallid alphaherpesvirus 3</name>
    <dbReference type="NCBI Taxonomy" id="35250"/>
    <lineage>
        <taxon>Viruses</taxon>
        <taxon>Duplodnaviria</taxon>
        <taxon>Heunggongvirae</taxon>
        <taxon>Peploviricota</taxon>
        <taxon>Herviviricetes</taxon>
        <taxon>Herpesvirales</taxon>
        <taxon>Orthoherpesviridae</taxon>
        <taxon>Alphaherpesvirinae</taxon>
        <taxon>Mardivirus</taxon>
        <taxon>Mardivirus gallidalpha3</taxon>
    </lineage>
</organism>
<evidence type="ECO:0000256" key="1">
    <source>
        <dbReference type="ARBA" id="ARBA00022561"/>
    </source>
</evidence>
<evidence type="ECO:0000313" key="5">
    <source>
        <dbReference type="EMBL" id="QEY02240.1"/>
    </source>
</evidence>
<dbReference type="GO" id="GO:0003677">
    <property type="term" value="F:DNA binding"/>
    <property type="evidence" value="ECO:0007669"/>
    <property type="project" value="InterPro"/>
</dbReference>
<dbReference type="GO" id="GO:0019028">
    <property type="term" value="C:viral capsid"/>
    <property type="evidence" value="ECO:0007669"/>
    <property type="project" value="UniProtKB-KW"/>
</dbReference>
<evidence type="ECO:0000313" key="4">
    <source>
        <dbReference type="EMBL" id="AEI00246.1"/>
    </source>
</evidence>
<reference evidence="4 6" key="1">
    <citation type="journal article" date="2011" name="Virus Genes">
        <title>Comparative genomic sequence analysis of the Marek's disease vaccine strain SB-1.</title>
        <authorList>
            <person name="Spatz S.J."/>
            <person name="Schat K.A."/>
        </authorList>
    </citation>
    <scope>NUCLEOTIDE SEQUENCE [LARGE SCALE GENOMIC DNA]</scope>
    <source>
        <strain evidence="4">SB-1</strain>
    </source>
</reference>
<keyword evidence="6" id="KW-1185">Reference proteome</keyword>
<gene>
    <name evidence="4" type="primary">UL38</name>
</gene>
<dbReference type="Proteomes" id="UP000095860">
    <property type="component" value="Segment"/>
</dbReference>
<evidence type="ECO:0000313" key="6">
    <source>
        <dbReference type="Proteomes" id="UP000095860"/>
    </source>
</evidence>
<dbReference type="RefSeq" id="YP_010795637.1">
    <property type="nucleotide sequence ID" value="NC_075702.1"/>
</dbReference>
<keyword evidence="3" id="KW-0946">Virion</keyword>
<protein>
    <submittedName>
        <fullName evidence="4">UL38 protein</fullName>
    </submittedName>
</protein>
<dbReference type="Pfam" id="PF03327">
    <property type="entry name" value="Herpes_VP19C"/>
    <property type="match status" value="1"/>
</dbReference>
<dbReference type="HAMAP" id="MF_04018">
    <property type="entry name" value="HSV_TRX1"/>
    <property type="match status" value="1"/>
</dbReference>
<evidence type="ECO:0000256" key="3">
    <source>
        <dbReference type="ARBA" id="ARBA00022844"/>
    </source>
</evidence>
<dbReference type="EMBL" id="HQ840738">
    <property type="protein sequence ID" value="AEI00246.1"/>
    <property type="molecule type" value="Genomic_DNA"/>
</dbReference>
<keyword evidence="1" id="KW-0167">Capsid protein</keyword>
<evidence type="ECO:0000256" key="2">
    <source>
        <dbReference type="ARBA" id="ARBA00022562"/>
    </source>
</evidence>
<sequence>MKTTFRTSDVQASNTQSNASDRLHDILRSINNSMHSGIVRRINIGYPHAGNRRGTLTAGLELLSNTITTTPPGANIHRSIANSAGEATATIIQSLRTYSGSGDLNTNGDNNVLSRQISLTDFCFPDAEMPGLIVLSMRHPLDINSEALYSTPAGRDPRALESAWYELSELAAVSVNRLDGSGVRPSLLSLSFLIASRAGDYADKCGAEAVRAHVISNYGRRRIEDRLDRFGSCQAAMLRCHVFPHRHMQVLGGMVSWIAQREIASITAVVKGSQESARTEQTNNPRSSVYVPACAYLDLDKEIHMLHDDRASSLLYLVFVYAQHLGRESIRVYLMRSRLGESVFREGLGYLYSGLRAGNAINGLAGIIAPHGVDANTEFPLSKAFEVHKHACRNTGIGPRDSEKVDWRLDLRGRPTKNSCMYAAYCRVGHLNEYSMPAKKSERCGGSVEVPVVWVPGVVWDIGEWTECYQ</sequence>
<keyword evidence="2" id="KW-1048">Host nucleus</keyword>
<proteinExistence type="inferred from homology"/>
<dbReference type="InterPro" id="IPR004999">
    <property type="entry name" value="Herpes_1"/>
</dbReference>
<accession>F8TC35</accession>
<dbReference type="KEGG" id="vg:80532797"/>
<dbReference type="EMBL" id="MH939248">
    <property type="protein sequence ID" value="QEY02240.1"/>
    <property type="molecule type" value="Genomic_DNA"/>
</dbReference>
<dbReference type="GO" id="GO:0019069">
    <property type="term" value="P:viral capsid assembly"/>
    <property type="evidence" value="ECO:0007669"/>
    <property type="project" value="InterPro"/>
</dbReference>